<protein>
    <recommendedName>
        <fullName evidence="5">4Fe-4S ferredoxin-type domain-containing protein</fullName>
    </recommendedName>
</protein>
<dbReference type="PANTHER" id="PTHR42949:SF3">
    <property type="entry name" value="ANAEROBIC GLYCEROL-3-PHOSPHATE DEHYDROGENASE SUBUNIT B"/>
    <property type="match status" value="1"/>
</dbReference>
<evidence type="ECO:0000259" key="5">
    <source>
        <dbReference type="PROSITE" id="PS51379"/>
    </source>
</evidence>
<dbReference type="Pfam" id="PF14697">
    <property type="entry name" value="Fer4_21"/>
    <property type="match status" value="1"/>
</dbReference>
<dbReference type="PROSITE" id="PS00198">
    <property type="entry name" value="4FE4S_FER_1"/>
    <property type="match status" value="2"/>
</dbReference>
<dbReference type="InterPro" id="IPR051691">
    <property type="entry name" value="Metab_Enz_Cyan_OpOx_G3PDH"/>
</dbReference>
<keyword evidence="3" id="KW-0408">Iron</keyword>
<evidence type="ECO:0000256" key="2">
    <source>
        <dbReference type="ARBA" id="ARBA00023002"/>
    </source>
</evidence>
<dbReference type="SUPFAM" id="SSF51905">
    <property type="entry name" value="FAD/NAD(P)-binding domain"/>
    <property type="match status" value="1"/>
</dbReference>
<dbReference type="EMBL" id="NJBO01000005">
    <property type="protein sequence ID" value="TKJ43273.1"/>
    <property type="molecule type" value="Genomic_DNA"/>
</dbReference>
<proteinExistence type="predicted"/>
<dbReference type="PROSITE" id="PS51379">
    <property type="entry name" value="4FE4S_FER_2"/>
    <property type="match status" value="2"/>
</dbReference>
<gene>
    <name evidence="6" type="ORF">CEE36_04365</name>
</gene>
<dbReference type="SUPFAM" id="SSF54862">
    <property type="entry name" value="4Fe-4S ferredoxins"/>
    <property type="match status" value="1"/>
</dbReference>
<dbReference type="GO" id="GO:0016491">
    <property type="term" value="F:oxidoreductase activity"/>
    <property type="evidence" value="ECO:0007669"/>
    <property type="project" value="UniProtKB-KW"/>
</dbReference>
<feature type="domain" description="4Fe-4S ferredoxin-type" evidence="5">
    <location>
        <begin position="445"/>
        <end position="474"/>
    </location>
</feature>
<dbReference type="Proteomes" id="UP000317778">
    <property type="component" value="Unassembled WGS sequence"/>
</dbReference>
<dbReference type="Pfam" id="PF07992">
    <property type="entry name" value="Pyr_redox_2"/>
    <property type="match status" value="1"/>
</dbReference>
<evidence type="ECO:0000256" key="4">
    <source>
        <dbReference type="ARBA" id="ARBA00023014"/>
    </source>
</evidence>
<dbReference type="InterPro" id="IPR017896">
    <property type="entry name" value="4Fe4S_Fe-S-bd"/>
</dbReference>
<dbReference type="GO" id="GO:0046872">
    <property type="term" value="F:metal ion binding"/>
    <property type="evidence" value="ECO:0007669"/>
    <property type="project" value="UniProtKB-KW"/>
</dbReference>
<name>A0A532V7U8_UNCT6</name>
<dbReference type="Gene3D" id="3.50.50.60">
    <property type="entry name" value="FAD/NAD(P)-binding domain"/>
    <property type="match status" value="1"/>
</dbReference>
<keyword evidence="2" id="KW-0560">Oxidoreductase</keyword>
<comment type="caution">
    <text evidence="6">The sequence shown here is derived from an EMBL/GenBank/DDBJ whole genome shotgun (WGS) entry which is preliminary data.</text>
</comment>
<dbReference type="AlphaFoldDB" id="A0A532V7U8"/>
<dbReference type="GO" id="GO:0051536">
    <property type="term" value="F:iron-sulfur cluster binding"/>
    <property type="evidence" value="ECO:0007669"/>
    <property type="project" value="UniProtKB-KW"/>
</dbReference>
<feature type="domain" description="4Fe-4S ferredoxin-type" evidence="5">
    <location>
        <begin position="478"/>
        <end position="508"/>
    </location>
</feature>
<evidence type="ECO:0000256" key="3">
    <source>
        <dbReference type="ARBA" id="ARBA00023004"/>
    </source>
</evidence>
<reference evidence="6 7" key="1">
    <citation type="submission" date="2017-06" db="EMBL/GenBank/DDBJ databases">
        <title>Novel microbial phyla capable of carbon fixation and sulfur reduction in deep-sea sediments.</title>
        <authorList>
            <person name="Huang J."/>
            <person name="Baker B."/>
            <person name="Wang Y."/>
        </authorList>
    </citation>
    <scope>NUCLEOTIDE SEQUENCE [LARGE SCALE GENOMIC DNA]</scope>
    <source>
        <strain evidence="6">B3_TA06</strain>
    </source>
</reference>
<evidence type="ECO:0000256" key="1">
    <source>
        <dbReference type="ARBA" id="ARBA00022723"/>
    </source>
</evidence>
<dbReference type="PRINTS" id="PR00419">
    <property type="entry name" value="ADXRDTASE"/>
</dbReference>
<keyword evidence="4" id="KW-0411">Iron-sulfur</keyword>
<sequence>MEKVKIFLCQGCEISQKIDLEKLKKHFNSLAQVQSVEILAQLGDGAAREHLNGVEGALLFGACDERTHGSIFADLAGTNPHQLVNLRERCAWVHDADTGATEKAIRLLSMGLAELTTRSTKKHLTEWDLDLLHRVLVIGAGPAGLACSRALAEQGIDVVLIEKSNRLGGTLRRTRTVWPSGGDPEALLHRLYDRLQDKLHVTVYQKTELVNLEESLHGYEVKLSNDAEEEVGAIVVATGVREVGGNLFEFEYRWRDRGEFRGPLAFEVKEGVHPFLLETAFWDAVMLRHEKPEERIAFFVPESVVLPEGFKEGAEKHNIEIIRGSIPGGVTGVMSLRPERKLRVIVKMPRRGTGVTGWKGAHVKLGKLVGSLPENLAQALRIPQDTNGYLAQRRYRIRPRDVVHPGIFVVGGAHTPMPMEETINHAFVVAARIKALFDAKPKRLPGAQIDEEVCIGCGYCAAVCPYGAPILERTDTGHKARMSPRFCTLCGLCIAGCPVFAISDPIKSRDTIKAQIRAWGETS</sequence>
<accession>A0A532V7U8</accession>
<dbReference type="PANTHER" id="PTHR42949">
    <property type="entry name" value="ANAEROBIC GLYCEROL-3-PHOSPHATE DEHYDROGENASE SUBUNIT B"/>
    <property type="match status" value="1"/>
</dbReference>
<dbReference type="Gene3D" id="3.30.70.20">
    <property type="match status" value="1"/>
</dbReference>
<organism evidence="6 7">
    <name type="scientific">candidate division TA06 bacterium B3_TA06</name>
    <dbReference type="NCBI Taxonomy" id="2012487"/>
    <lineage>
        <taxon>Bacteria</taxon>
        <taxon>Bacteria division TA06</taxon>
    </lineage>
</organism>
<dbReference type="InterPro" id="IPR036188">
    <property type="entry name" value="FAD/NAD-bd_sf"/>
</dbReference>
<dbReference type="InterPro" id="IPR023753">
    <property type="entry name" value="FAD/NAD-binding_dom"/>
</dbReference>
<dbReference type="InterPro" id="IPR017900">
    <property type="entry name" value="4Fe4S_Fe_S_CS"/>
</dbReference>
<evidence type="ECO:0000313" key="6">
    <source>
        <dbReference type="EMBL" id="TKJ43273.1"/>
    </source>
</evidence>
<keyword evidence="1" id="KW-0479">Metal-binding</keyword>
<evidence type="ECO:0000313" key="7">
    <source>
        <dbReference type="Proteomes" id="UP000317778"/>
    </source>
</evidence>